<dbReference type="InterPro" id="IPR003593">
    <property type="entry name" value="AAA+_ATPase"/>
</dbReference>
<organism evidence="18 19">
    <name type="scientific">Cerasicoccus arenae</name>
    <dbReference type="NCBI Taxonomy" id="424488"/>
    <lineage>
        <taxon>Bacteria</taxon>
        <taxon>Pseudomonadati</taxon>
        <taxon>Verrucomicrobiota</taxon>
        <taxon>Opitutia</taxon>
        <taxon>Puniceicoccales</taxon>
        <taxon>Cerasicoccaceae</taxon>
        <taxon>Cerasicoccus</taxon>
    </lineage>
</organism>
<comment type="subunit">
    <text evidence="14">Homohexamer.</text>
</comment>
<keyword evidence="6 14" id="KW-0547">Nucleotide-binding</keyword>
<keyword evidence="8 14" id="KW-0862">Zinc</keyword>
<evidence type="ECO:0000256" key="11">
    <source>
        <dbReference type="ARBA" id="ARBA00023049"/>
    </source>
</evidence>
<accession>A0A8J3DAQ7</accession>
<dbReference type="PANTHER" id="PTHR23076">
    <property type="entry name" value="METALLOPROTEASE M41 FTSH"/>
    <property type="match status" value="1"/>
</dbReference>
<comment type="subcellular location">
    <subcellularLocation>
        <location evidence="14">Cell membrane</location>
        <topology evidence="14">Multi-pass membrane protein</topology>
        <orientation evidence="14">Cytoplasmic side</orientation>
    </subcellularLocation>
    <subcellularLocation>
        <location evidence="1">Membrane</location>
    </subcellularLocation>
</comment>
<dbReference type="Pfam" id="PF00004">
    <property type="entry name" value="AAA"/>
    <property type="match status" value="1"/>
</dbReference>
<dbReference type="GO" id="GO:0005886">
    <property type="term" value="C:plasma membrane"/>
    <property type="evidence" value="ECO:0007669"/>
    <property type="project" value="UniProtKB-SubCell"/>
</dbReference>
<feature type="region of interest" description="Disordered" evidence="16">
    <location>
        <begin position="665"/>
        <end position="705"/>
    </location>
</feature>
<evidence type="ECO:0000256" key="8">
    <source>
        <dbReference type="ARBA" id="ARBA00022833"/>
    </source>
</evidence>
<dbReference type="EC" id="3.4.24.-" evidence="14"/>
<feature type="binding site" evidence="14">
    <location>
        <position position="554"/>
    </location>
    <ligand>
        <name>Zn(2+)</name>
        <dbReference type="ChEBI" id="CHEBI:29105"/>
        <note>catalytic</note>
    </ligand>
</feature>
<evidence type="ECO:0000256" key="5">
    <source>
        <dbReference type="ARBA" id="ARBA00022723"/>
    </source>
</evidence>
<dbReference type="InterPro" id="IPR027417">
    <property type="entry name" value="P-loop_NTPase"/>
</dbReference>
<dbReference type="GO" id="GO:0004176">
    <property type="term" value="F:ATP-dependent peptidase activity"/>
    <property type="evidence" value="ECO:0007669"/>
    <property type="project" value="InterPro"/>
</dbReference>
<dbReference type="FunFam" id="1.20.58.760:FF:000001">
    <property type="entry name" value="ATP-dependent zinc metalloprotease FtsH"/>
    <property type="match status" value="1"/>
</dbReference>
<dbReference type="InterPro" id="IPR037219">
    <property type="entry name" value="Peptidase_M41-like"/>
</dbReference>
<dbReference type="Gene3D" id="1.20.58.760">
    <property type="entry name" value="Peptidase M41"/>
    <property type="match status" value="1"/>
</dbReference>
<dbReference type="NCBIfam" id="TIGR01241">
    <property type="entry name" value="FtsH_fam"/>
    <property type="match status" value="1"/>
</dbReference>
<keyword evidence="5 14" id="KW-0479">Metal-binding</keyword>
<feature type="binding site" evidence="14">
    <location>
        <position position="481"/>
    </location>
    <ligand>
        <name>Zn(2+)</name>
        <dbReference type="ChEBI" id="CHEBI:29105"/>
        <note>catalytic</note>
    </ligand>
</feature>
<evidence type="ECO:0000256" key="14">
    <source>
        <dbReference type="HAMAP-Rule" id="MF_01458"/>
    </source>
</evidence>
<dbReference type="InterPro" id="IPR003959">
    <property type="entry name" value="ATPase_AAA_core"/>
</dbReference>
<comment type="caution">
    <text evidence="18">The sequence shown here is derived from an EMBL/GenBank/DDBJ whole genome shotgun (WGS) entry which is preliminary data.</text>
</comment>
<sequence>MSDKDDNRDDATKNPPPGSFHPKMIIIWLVVISAIVMLWKLSPGQPTGSENLTVTELMKKADSGELAELYLKSDPSGGPQWYAMWGKLKNPDYKAPEPTKADAEAKSESTSTSSKVDKIPQQTDNPELLPFTCAGRLTDESYDQLTRPDAPYKVFPKPASTVMMEILVNLLPFLIIIGLIYFLFVRQLKMAGKGAMSFGKSRAKLLTRDKDRFLFKDVAGCDEAKEEVAEVVDFLRDPKKFQKIGGKVPKGVLMVGPPGTGKTLLAKAVAGEADVPFFSISGSDFVEMFVGVGAARVRDMFEQGRKNAPCIVFIDEIDAVGRQRGAGLGGGNDEREQTLNSLLVEMDGFDGHEGVIIIAATNRPDVLDKALLRPGRFDRQVLIDLPDLRGREEILKVHAKKIKMSRDVDMTRVARSTAGFSGADLANLLNEGALVAARRDKSEVDSADIEEARDKIAYGRERRKVMDEADKRSIAFHEAGHALVQAVLKDKNVELHKVTILPRGRALGMAMYTPIKEILGHSKNDLLNMICSAMAGRIGEELETGDFSNGASSDIKQATQIARQMVCDWGMSDIGPVALGDNQDHIFLAKEITRNQNYSEETARKIDYEIQKILNTQYKRAAQIVEEYRKQLETIGEALLEFETIEGKHVHEILKFGEIRSPVINNISPPSEEPAEEKPPVKGKKAEEDDDNDGLPGAAPAGIPA</sequence>
<feature type="domain" description="AAA+ ATPase" evidence="17">
    <location>
        <begin position="248"/>
        <end position="387"/>
    </location>
</feature>
<dbReference type="CDD" id="cd19501">
    <property type="entry name" value="RecA-like_FtsH"/>
    <property type="match status" value="1"/>
</dbReference>
<feature type="compositionally biased region" description="Basic and acidic residues" evidence="16">
    <location>
        <begin position="676"/>
        <end position="687"/>
    </location>
</feature>
<dbReference type="GO" id="GO:0005524">
    <property type="term" value="F:ATP binding"/>
    <property type="evidence" value="ECO:0007669"/>
    <property type="project" value="UniProtKB-UniRule"/>
</dbReference>
<evidence type="ECO:0000256" key="10">
    <source>
        <dbReference type="ARBA" id="ARBA00022989"/>
    </source>
</evidence>
<keyword evidence="4 14" id="KW-0812">Transmembrane</keyword>
<dbReference type="Gene3D" id="3.40.50.300">
    <property type="entry name" value="P-loop containing nucleotide triphosphate hydrolases"/>
    <property type="match status" value="1"/>
</dbReference>
<dbReference type="FunFam" id="1.10.8.60:FF:000001">
    <property type="entry name" value="ATP-dependent zinc metalloprotease FtsH"/>
    <property type="match status" value="1"/>
</dbReference>
<evidence type="ECO:0000313" key="19">
    <source>
        <dbReference type="Proteomes" id="UP000642829"/>
    </source>
</evidence>
<evidence type="ECO:0000256" key="15">
    <source>
        <dbReference type="RuleBase" id="RU003651"/>
    </source>
</evidence>
<dbReference type="SMART" id="SM00382">
    <property type="entry name" value="AAA"/>
    <property type="match status" value="1"/>
</dbReference>
<keyword evidence="10 14" id="KW-1133">Transmembrane helix</keyword>
<dbReference type="InterPro" id="IPR003960">
    <property type="entry name" value="ATPase_AAA_CS"/>
</dbReference>
<keyword evidence="19" id="KW-1185">Reference proteome</keyword>
<keyword evidence="3 14" id="KW-0645">Protease</keyword>
<dbReference type="Pfam" id="PF17862">
    <property type="entry name" value="AAA_lid_3"/>
    <property type="match status" value="1"/>
</dbReference>
<reference evidence="18" key="1">
    <citation type="journal article" date="2014" name="Int. J. Syst. Evol. Microbiol.">
        <title>Complete genome sequence of Corynebacterium casei LMG S-19264T (=DSM 44701T), isolated from a smear-ripened cheese.</title>
        <authorList>
            <consortium name="US DOE Joint Genome Institute (JGI-PGF)"/>
            <person name="Walter F."/>
            <person name="Albersmeier A."/>
            <person name="Kalinowski J."/>
            <person name="Ruckert C."/>
        </authorList>
    </citation>
    <scope>NUCLEOTIDE SEQUENCE</scope>
    <source>
        <strain evidence="18">KCTC 12870</strain>
    </source>
</reference>
<feature type="transmembrane region" description="Helical" evidence="14">
    <location>
        <begin position="166"/>
        <end position="184"/>
    </location>
</feature>
<reference evidence="18" key="2">
    <citation type="submission" date="2020-09" db="EMBL/GenBank/DDBJ databases">
        <authorList>
            <person name="Sun Q."/>
            <person name="Kim S."/>
        </authorList>
    </citation>
    <scope>NUCLEOTIDE SEQUENCE</scope>
    <source>
        <strain evidence="18">KCTC 12870</strain>
    </source>
</reference>
<evidence type="ECO:0000256" key="16">
    <source>
        <dbReference type="SAM" id="MobiDB-lite"/>
    </source>
</evidence>
<evidence type="ECO:0000256" key="7">
    <source>
        <dbReference type="ARBA" id="ARBA00022801"/>
    </source>
</evidence>
<comment type="similarity">
    <text evidence="2 14">In the C-terminal section; belongs to the peptidase M41 family.</text>
</comment>
<evidence type="ECO:0000256" key="9">
    <source>
        <dbReference type="ARBA" id="ARBA00022840"/>
    </source>
</evidence>
<comment type="similarity">
    <text evidence="15">Belongs to the AAA ATPase family.</text>
</comment>
<dbReference type="GO" id="GO:0006508">
    <property type="term" value="P:proteolysis"/>
    <property type="evidence" value="ECO:0007669"/>
    <property type="project" value="UniProtKB-KW"/>
</dbReference>
<feature type="binding site" evidence="14">
    <location>
        <begin position="256"/>
        <end position="263"/>
    </location>
    <ligand>
        <name>ATP</name>
        <dbReference type="ChEBI" id="CHEBI:30616"/>
    </ligand>
</feature>
<dbReference type="InterPro" id="IPR041569">
    <property type="entry name" value="AAA_lid_3"/>
</dbReference>
<feature type="binding site" evidence="14">
    <location>
        <position position="477"/>
    </location>
    <ligand>
        <name>Zn(2+)</name>
        <dbReference type="ChEBI" id="CHEBI:29105"/>
        <note>catalytic</note>
    </ligand>
</feature>
<dbReference type="GO" id="GO:0016887">
    <property type="term" value="F:ATP hydrolysis activity"/>
    <property type="evidence" value="ECO:0007669"/>
    <property type="project" value="UniProtKB-UniRule"/>
</dbReference>
<comment type="cofactor">
    <cofactor evidence="14">
        <name>Zn(2+)</name>
        <dbReference type="ChEBI" id="CHEBI:29105"/>
    </cofactor>
    <text evidence="14">Binds 1 zinc ion per subunit.</text>
</comment>
<dbReference type="PROSITE" id="PS00674">
    <property type="entry name" value="AAA"/>
    <property type="match status" value="1"/>
</dbReference>
<keyword evidence="11 14" id="KW-0482">Metalloprotease</keyword>
<proteinExistence type="inferred from homology"/>
<feature type="compositionally biased region" description="Low complexity" evidence="16">
    <location>
        <begin position="694"/>
        <end position="705"/>
    </location>
</feature>
<dbReference type="RefSeq" id="WP_189513130.1">
    <property type="nucleotide sequence ID" value="NZ_BMXG01000006.1"/>
</dbReference>
<evidence type="ECO:0000259" key="17">
    <source>
        <dbReference type="SMART" id="SM00382"/>
    </source>
</evidence>
<keyword evidence="14" id="KW-1003">Cell membrane</keyword>
<feature type="active site" evidence="14">
    <location>
        <position position="478"/>
    </location>
</feature>
<evidence type="ECO:0000256" key="1">
    <source>
        <dbReference type="ARBA" id="ARBA00004370"/>
    </source>
</evidence>
<dbReference type="SUPFAM" id="SSF140990">
    <property type="entry name" value="FtsH protease domain-like"/>
    <property type="match status" value="1"/>
</dbReference>
<evidence type="ECO:0000256" key="13">
    <source>
        <dbReference type="ARBA" id="ARBA00061570"/>
    </source>
</evidence>
<dbReference type="InterPro" id="IPR005936">
    <property type="entry name" value="FtsH"/>
</dbReference>
<evidence type="ECO:0000256" key="2">
    <source>
        <dbReference type="ARBA" id="ARBA00010044"/>
    </source>
</evidence>
<feature type="compositionally biased region" description="Basic and acidic residues" evidence="16">
    <location>
        <begin position="93"/>
        <end position="107"/>
    </location>
</feature>
<dbReference type="FunFam" id="3.40.50.300:FF:000001">
    <property type="entry name" value="ATP-dependent zinc metalloprotease FtsH"/>
    <property type="match status" value="1"/>
</dbReference>
<dbReference type="Pfam" id="PF01434">
    <property type="entry name" value="Peptidase_M41"/>
    <property type="match status" value="1"/>
</dbReference>
<keyword evidence="7 14" id="KW-0378">Hydrolase</keyword>
<dbReference type="AlphaFoldDB" id="A0A8J3DAQ7"/>
<comment type="similarity">
    <text evidence="13 14">In the central section; belongs to the AAA ATPase family.</text>
</comment>
<dbReference type="SUPFAM" id="SSF52540">
    <property type="entry name" value="P-loop containing nucleoside triphosphate hydrolases"/>
    <property type="match status" value="1"/>
</dbReference>
<dbReference type="GO" id="GO:0030163">
    <property type="term" value="P:protein catabolic process"/>
    <property type="evidence" value="ECO:0007669"/>
    <property type="project" value="UniProtKB-UniRule"/>
</dbReference>
<feature type="transmembrane region" description="Helical" evidence="14">
    <location>
        <begin position="20"/>
        <end position="39"/>
    </location>
</feature>
<dbReference type="Proteomes" id="UP000642829">
    <property type="component" value="Unassembled WGS sequence"/>
</dbReference>
<dbReference type="PANTHER" id="PTHR23076:SF97">
    <property type="entry name" value="ATP-DEPENDENT ZINC METALLOPROTEASE YME1L1"/>
    <property type="match status" value="1"/>
</dbReference>
<evidence type="ECO:0000256" key="3">
    <source>
        <dbReference type="ARBA" id="ARBA00022670"/>
    </source>
</evidence>
<dbReference type="HAMAP" id="MF_01458">
    <property type="entry name" value="FtsH"/>
    <property type="match status" value="1"/>
</dbReference>
<evidence type="ECO:0000256" key="6">
    <source>
        <dbReference type="ARBA" id="ARBA00022741"/>
    </source>
</evidence>
<dbReference type="GO" id="GO:0004222">
    <property type="term" value="F:metalloendopeptidase activity"/>
    <property type="evidence" value="ECO:0007669"/>
    <property type="project" value="InterPro"/>
</dbReference>
<name>A0A8J3DAQ7_9BACT</name>
<evidence type="ECO:0000256" key="12">
    <source>
        <dbReference type="ARBA" id="ARBA00023136"/>
    </source>
</evidence>
<dbReference type="Gene3D" id="1.10.8.60">
    <property type="match status" value="1"/>
</dbReference>
<feature type="region of interest" description="Disordered" evidence="16">
    <location>
        <begin position="93"/>
        <end position="124"/>
    </location>
</feature>
<evidence type="ECO:0000313" key="18">
    <source>
        <dbReference type="EMBL" id="GHB98271.1"/>
    </source>
</evidence>
<dbReference type="EMBL" id="BMXG01000006">
    <property type="protein sequence ID" value="GHB98271.1"/>
    <property type="molecule type" value="Genomic_DNA"/>
</dbReference>
<gene>
    <name evidence="14" type="primary">ftsH</name>
    <name evidence="18" type="ORF">GCM10007047_12900</name>
</gene>
<keyword evidence="12 14" id="KW-0472">Membrane</keyword>
<protein>
    <recommendedName>
        <fullName evidence="14">ATP-dependent zinc metalloprotease FtsH</fullName>
        <ecNumber evidence="14">3.4.24.-</ecNumber>
    </recommendedName>
</protein>
<keyword evidence="9 14" id="KW-0067">ATP-binding</keyword>
<comment type="function">
    <text evidence="14">Acts as a processive, ATP-dependent zinc metallopeptidase for both cytoplasmic and membrane proteins. Plays a role in the quality control of integral membrane proteins.</text>
</comment>
<dbReference type="GO" id="GO:0008270">
    <property type="term" value="F:zinc ion binding"/>
    <property type="evidence" value="ECO:0007669"/>
    <property type="project" value="UniProtKB-UniRule"/>
</dbReference>
<dbReference type="InterPro" id="IPR000642">
    <property type="entry name" value="Peptidase_M41"/>
</dbReference>
<evidence type="ECO:0000256" key="4">
    <source>
        <dbReference type="ARBA" id="ARBA00022692"/>
    </source>
</evidence>